<accession>A0A6N7INJ6</accession>
<dbReference type="AlphaFoldDB" id="A0A6N7INJ6"/>
<dbReference type="EMBL" id="WHYR01000002">
    <property type="protein sequence ID" value="MQL50908.1"/>
    <property type="molecule type" value="Genomic_DNA"/>
</dbReference>
<protein>
    <submittedName>
        <fullName evidence="2">50S ribosomal protein L7Ae-like protein</fullName>
    </submittedName>
</protein>
<dbReference type="Proteomes" id="UP000441717">
    <property type="component" value="Unassembled WGS sequence"/>
</dbReference>
<dbReference type="OrthoDB" id="2353623at2"/>
<evidence type="ECO:0000313" key="2">
    <source>
        <dbReference type="EMBL" id="MQL50908.1"/>
    </source>
</evidence>
<comment type="caution">
    <text evidence="2">The sequence shown here is derived from an EMBL/GenBank/DDBJ whole genome shotgun (WGS) entry which is preliminary data.</text>
</comment>
<proteinExistence type="predicted"/>
<evidence type="ECO:0000259" key="1">
    <source>
        <dbReference type="Pfam" id="PF01248"/>
    </source>
</evidence>
<dbReference type="RefSeq" id="WP_152944822.1">
    <property type="nucleotide sequence ID" value="NZ_WHYR01000002.1"/>
</dbReference>
<dbReference type="GO" id="GO:0005840">
    <property type="term" value="C:ribosome"/>
    <property type="evidence" value="ECO:0007669"/>
    <property type="project" value="UniProtKB-KW"/>
</dbReference>
<gene>
    <name evidence="2" type="ORF">GFC01_01200</name>
</gene>
<evidence type="ECO:0000313" key="3">
    <source>
        <dbReference type="Proteomes" id="UP000441717"/>
    </source>
</evidence>
<dbReference type="Pfam" id="PF01248">
    <property type="entry name" value="Ribosomal_L7Ae"/>
    <property type="match status" value="1"/>
</dbReference>
<organism evidence="2 3">
    <name type="scientific">Desulfofundulus thermobenzoicus</name>
    <dbReference type="NCBI Taxonomy" id="29376"/>
    <lineage>
        <taxon>Bacteria</taxon>
        <taxon>Bacillati</taxon>
        <taxon>Bacillota</taxon>
        <taxon>Clostridia</taxon>
        <taxon>Eubacteriales</taxon>
        <taxon>Peptococcaceae</taxon>
        <taxon>Desulfofundulus</taxon>
    </lineage>
</organism>
<name>A0A6N7INJ6_9FIRM</name>
<sequence>MPLTRLYRARKKTVGSKQTLKAIQRGQAKVVYLALNAEKKVTDPIQEACLMKKVPVVQVETMLMLGRACGIEVGCASAAIIED</sequence>
<dbReference type="Gene3D" id="3.30.1330.30">
    <property type="match status" value="1"/>
</dbReference>
<keyword evidence="3" id="KW-1185">Reference proteome</keyword>
<dbReference type="InterPro" id="IPR029064">
    <property type="entry name" value="Ribosomal_eL30-like_sf"/>
</dbReference>
<keyword evidence="2" id="KW-0687">Ribonucleoprotein</keyword>
<reference evidence="2 3" key="1">
    <citation type="submission" date="2019-10" db="EMBL/GenBank/DDBJ databases">
        <title>Comparative genomics of sulfur disproportionating microorganisms.</title>
        <authorList>
            <person name="Ward L.M."/>
            <person name="Bertran E."/>
            <person name="Johnston D."/>
        </authorList>
    </citation>
    <scope>NUCLEOTIDE SEQUENCE [LARGE SCALE GENOMIC DNA]</scope>
    <source>
        <strain evidence="2 3">DSM 14055</strain>
    </source>
</reference>
<dbReference type="PRINTS" id="PR00884">
    <property type="entry name" value="RIBOSOMALHS6"/>
</dbReference>
<feature type="domain" description="Ribosomal protein eL8/eL30/eS12/Gadd45" evidence="1">
    <location>
        <begin position="8"/>
        <end position="82"/>
    </location>
</feature>
<dbReference type="InterPro" id="IPR004038">
    <property type="entry name" value="Ribosomal_eL8/eL30/eS12/Gad45"/>
</dbReference>
<keyword evidence="2" id="KW-0689">Ribosomal protein</keyword>
<dbReference type="SUPFAM" id="SSF55315">
    <property type="entry name" value="L30e-like"/>
    <property type="match status" value="1"/>
</dbReference>